<dbReference type="Pfam" id="PF08335">
    <property type="entry name" value="GlnD_UR_UTase"/>
    <property type="match status" value="2"/>
</dbReference>
<evidence type="ECO:0000256" key="5">
    <source>
        <dbReference type="ARBA" id="ARBA00022842"/>
    </source>
</evidence>
<dbReference type="GO" id="GO:0008882">
    <property type="term" value="F:[glutamate-ammonia-ligase] adenylyltransferase activity"/>
    <property type="evidence" value="ECO:0007669"/>
    <property type="project" value="InterPro"/>
</dbReference>
<dbReference type="EMBL" id="CP012332">
    <property type="protein sequence ID" value="AKU90649.1"/>
    <property type="molecule type" value="Genomic_DNA"/>
</dbReference>
<dbReference type="CDD" id="cd05401">
    <property type="entry name" value="NT_GlnE_GlnD_like"/>
    <property type="match status" value="2"/>
</dbReference>
<feature type="domain" description="PII-uridylyltransferase/Glutamine-synthetase adenylyltransferase" evidence="8">
    <location>
        <begin position="862"/>
        <end position="1004"/>
    </location>
</feature>
<keyword evidence="9" id="KW-0436">Ligase</keyword>
<keyword evidence="2 9" id="KW-0548">Nucleotidyltransferase</keyword>
<dbReference type="KEGG" id="vin:AKJ08_1036"/>
<evidence type="ECO:0000259" key="8">
    <source>
        <dbReference type="Pfam" id="PF08335"/>
    </source>
</evidence>
<evidence type="ECO:0000313" key="9">
    <source>
        <dbReference type="EMBL" id="AKU90649.1"/>
    </source>
</evidence>
<dbReference type="InterPro" id="IPR005190">
    <property type="entry name" value="GlnE_rpt_dom"/>
</dbReference>
<gene>
    <name evidence="9" type="ORF">AKJ08_1036</name>
</gene>
<evidence type="ECO:0000256" key="1">
    <source>
        <dbReference type="ARBA" id="ARBA00022679"/>
    </source>
</evidence>
<dbReference type="Pfam" id="PF03710">
    <property type="entry name" value="GlnE"/>
    <property type="match status" value="2"/>
</dbReference>
<dbReference type="NCBIfam" id="NF008292">
    <property type="entry name" value="PRK11072.1"/>
    <property type="match status" value="1"/>
</dbReference>
<feature type="domain" description="Glutamate-ammonia ligase adenylyltransferase repeated" evidence="7">
    <location>
        <begin position="596"/>
        <end position="836"/>
    </location>
</feature>
<keyword evidence="4" id="KW-0067">ATP-binding</keyword>
<dbReference type="HAMAP" id="MF_00802">
    <property type="entry name" value="GlnE"/>
    <property type="match status" value="1"/>
</dbReference>
<dbReference type="PANTHER" id="PTHR30621">
    <property type="entry name" value="GLUTAMINE SYNTHETASE ADENYLYLTRANSFERASE"/>
    <property type="match status" value="1"/>
</dbReference>
<dbReference type="SUPFAM" id="SSF81593">
    <property type="entry name" value="Nucleotidyltransferase substrate binding subunit/domain"/>
    <property type="match status" value="2"/>
</dbReference>
<name>A0A0K1PC07_9BACT</name>
<proteinExistence type="inferred from homology"/>
<evidence type="ECO:0000259" key="7">
    <source>
        <dbReference type="Pfam" id="PF03710"/>
    </source>
</evidence>
<dbReference type="RefSeq" id="WP_050725073.1">
    <property type="nucleotide sequence ID" value="NZ_CP012332.1"/>
</dbReference>
<keyword evidence="3" id="KW-0547">Nucleotide-binding</keyword>
<dbReference type="GO" id="GO:0016874">
    <property type="term" value="F:ligase activity"/>
    <property type="evidence" value="ECO:0007669"/>
    <property type="project" value="UniProtKB-KW"/>
</dbReference>
<reference evidence="9 10" key="1">
    <citation type="submission" date="2015-08" db="EMBL/GenBank/DDBJ databases">
        <authorList>
            <person name="Babu N.S."/>
            <person name="Beckwith C.J."/>
            <person name="Beseler K.G."/>
            <person name="Brison A."/>
            <person name="Carone J.V."/>
            <person name="Caskin T.P."/>
            <person name="Diamond M."/>
            <person name="Durham M.E."/>
            <person name="Foxe J.M."/>
            <person name="Go M."/>
            <person name="Henderson B.A."/>
            <person name="Jones I.B."/>
            <person name="McGettigan J.A."/>
            <person name="Micheletti S.J."/>
            <person name="Nasrallah M.E."/>
            <person name="Ortiz D."/>
            <person name="Piller C.R."/>
            <person name="Privatt S.R."/>
            <person name="Schneider S.L."/>
            <person name="Sharp S."/>
            <person name="Smith T.C."/>
            <person name="Stanton J.D."/>
            <person name="Ullery H.E."/>
            <person name="Wilson R.J."/>
            <person name="Serrano M.G."/>
            <person name="Buck G."/>
            <person name="Lee V."/>
            <person name="Wang Y."/>
            <person name="Carvalho R."/>
            <person name="Voegtly L."/>
            <person name="Shi R."/>
            <person name="Duckworth R."/>
            <person name="Johnson A."/>
            <person name="Loviza R."/>
            <person name="Walstead R."/>
            <person name="Shah Z."/>
            <person name="Kiflezghi M."/>
            <person name="Wade K."/>
            <person name="Ball S.L."/>
            <person name="Bradley K.W."/>
            <person name="Asai D.J."/>
            <person name="Bowman C.A."/>
            <person name="Russell D.A."/>
            <person name="Pope W.H."/>
            <person name="Jacobs-Sera D."/>
            <person name="Hendrix R.W."/>
            <person name="Hatfull G.F."/>
        </authorList>
    </citation>
    <scope>NUCLEOTIDE SEQUENCE [LARGE SCALE GENOMIC DNA]</scope>
    <source>
        <strain evidence="9 10">DSM 27710</strain>
    </source>
</reference>
<dbReference type="GO" id="GO:0005524">
    <property type="term" value="F:ATP binding"/>
    <property type="evidence" value="ECO:0007669"/>
    <property type="project" value="UniProtKB-KW"/>
</dbReference>
<dbReference type="STRING" id="1391653.AKJ08_1036"/>
<feature type="domain" description="Glutamate-ammonia ligase adenylyltransferase repeated" evidence="7">
    <location>
        <begin position="70"/>
        <end position="315"/>
    </location>
</feature>
<evidence type="ECO:0000256" key="2">
    <source>
        <dbReference type="ARBA" id="ARBA00022695"/>
    </source>
</evidence>
<keyword evidence="5" id="KW-0460">Magnesium</keyword>
<dbReference type="OrthoDB" id="9759366at2"/>
<dbReference type="Gene3D" id="1.20.120.330">
    <property type="entry name" value="Nucleotidyltransferases domain 2"/>
    <property type="match status" value="2"/>
</dbReference>
<feature type="domain" description="PII-uridylyltransferase/Glutamine-synthetase adenylyltransferase" evidence="8">
    <location>
        <begin position="342"/>
        <end position="479"/>
    </location>
</feature>
<keyword evidence="1 9" id="KW-0808">Transferase</keyword>
<keyword evidence="6" id="KW-0511">Multifunctional enzyme</keyword>
<dbReference type="SUPFAM" id="SSF81301">
    <property type="entry name" value="Nucleotidyltransferase"/>
    <property type="match status" value="2"/>
</dbReference>
<sequence length="1019" mass="110238">MATDPPSLRTTRTLDALVASGLAQEVAERAVSACEASADPDGAAAGLVRYVSAYRERIGRPLPLGNSLLDRLVPLLAGSRFLARTLTSRPRLGLLLAATRWYERPKPRRILERRLRRGLARVPAGEALLQALRRFKYEEVLRIAARDLGGVAPFPEVAAELSELAEVCVDEAAARLARELASDHGEPAGGEGRAASGLAVLGMGKLGAGELNFSSDIDLILVYPQEGETAGGPAGAVSNQTFYRRLAERLVRAISEVTADGFVFRVDLDLRPEGRAGPIAMGSEAFFRYYEAKGRTWERAALLKARPIAGDLALGGEILSSLQPFVYRRYLDIGAVDELRAMKARIEREASGGQDDLKRSRGGIREAEFVVTALLLLHAGKNPRLRERATLPALDKLVFAGLLSAQDRGALADAYDFLRRAEHRIQMVNERQTHELPADPDERERLARRMGYGPPDAAAGFLADLAHHRRAVELCFRDLLGVSGVVPRPSDPQLERALDPSLPDGKREAALASSGFFDAASALGELKRLARKPDTPFAAHVLPALEGQAEALLSEAIRSPDPDQALRTLADFATALRSPGPWFELLAAHGATARLLLELFGTSDHLSRYFVRHPELLDTLLRRDAASPRRGRLLLAAEAAQRTARDADLEEKLSALRRFKNEEELRIGLNDVSGDLDLEGVMAELTALADACVASALELATSELTERHGEPAGGSRLSVVGLGKLGGGELGYQSDLDLMFLYPSSEGMSSGGSRKAISAAEWFTRLVQRLLSHLQVPLREGILYRIDTRLRPSGSQGALVVSLPALAAYHANESALWERQSLLRARHIAGDPDLTDEAWARIVQPTLYASPVDVPAVAGAIASMRARLQEASGEADPSSPHLKAGRGGLLDVDFAVQFLQLVHGADHPEVRSPSTLAGIGRLQQAGLLDETNAEVLLSGWRFLRKLELRMQLIAGRQAERLPTRSLDRTALARGMGFVGGDAARQLLDAYGRTVDSVRGAFRRIVGEPPGDDPGRPRLA</sequence>
<protein>
    <submittedName>
        <fullName evidence="9">Glutamate-ammonia-ligase adenylyltransferase</fullName>
    </submittedName>
</protein>
<dbReference type="AlphaFoldDB" id="A0A0K1PC07"/>
<dbReference type="InterPro" id="IPR043519">
    <property type="entry name" value="NT_sf"/>
</dbReference>
<accession>A0A0K1PC07</accession>
<dbReference type="PATRIC" id="fig|1391653.3.peg.1063"/>
<dbReference type="Proteomes" id="UP000055590">
    <property type="component" value="Chromosome"/>
</dbReference>
<dbReference type="Gene3D" id="3.30.460.10">
    <property type="entry name" value="Beta Polymerase, domain 2"/>
    <property type="match status" value="2"/>
</dbReference>
<evidence type="ECO:0000256" key="3">
    <source>
        <dbReference type="ARBA" id="ARBA00022741"/>
    </source>
</evidence>
<dbReference type="PANTHER" id="PTHR30621:SF0">
    <property type="entry name" value="BIFUNCTIONAL GLUTAMINE SYNTHETASE ADENYLYLTRANSFERASE_ADENYLYL-REMOVING ENZYME"/>
    <property type="match status" value="1"/>
</dbReference>
<evidence type="ECO:0000256" key="6">
    <source>
        <dbReference type="ARBA" id="ARBA00023268"/>
    </source>
</evidence>
<evidence type="ECO:0000256" key="4">
    <source>
        <dbReference type="ARBA" id="ARBA00022840"/>
    </source>
</evidence>
<organism evidence="9 10">
    <name type="scientific">Vulgatibacter incomptus</name>
    <dbReference type="NCBI Taxonomy" id="1391653"/>
    <lineage>
        <taxon>Bacteria</taxon>
        <taxon>Pseudomonadati</taxon>
        <taxon>Myxococcota</taxon>
        <taxon>Myxococcia</taxon>
        <taxon>Myxococcales</taxon>
        <taxon>Cystobacterineae</taxon>
        <taxon>Vulgatibacteraceae</taxon>
        <taxon>Vulgatibacter</taxon>
    </lineage>
</organism>
<dbReference type="InterPro" id="IPR023057">
    <property type="entry name" value="GlnE"/>
</dbReference>
<keyword evidence="10" id="KW-1185">Reference proteome</keyword>
<evidence type="ECO:0000313" key="10">
    <source>
        <dbReference type="Proteomes" id="UP000055590"/>
    </source>
</evidence>
<dbReference type="GO" id="GO:0000820">
    <property type="term" value="P:regulation of glutamine family amino acid metabolic process"/>
    <property type="evidence" value="ECO:0007669"/>
    <property type="project" value="TreeGrafter"/>
</dbReference>
<dbReference type="GO" id="GO:0005829">
    <property type="term" value="C:cytosol"/>
    <property type="evidence" value="ECO:0007669"/>
    <property type="project" value="TreeGrafter"/>
</dbReference>
<dbReference type="InterPro" id="IPR013546">
    <property type="entry name" value="PII_UdlTrfase/GS_AdlTrfase"/>
</dbReference>